<evidence type="ECO:0000313" key="2">
    <source>
        <dbReference type="EMBL" id="MBB5034731.1"/>
    </source>
</evidence>
<dbReference type="AlphaFoldDB" id="A0A7W8DMB2"/>
<name>A0A7W8DMB2_9BACT</name>
<reference evidence="2 3" key="1">
    <citation type="submission" date="2020-08" db="EMBL/GenBank/DDBJ databases">
        <title>Genomic Encyclopedia of Type Strains, Phase IV (KMG-IV): sequencing the most valuable type-strain genomes for metagenomic binning, comparative biology and taxonomic classification.</title>
        <authorList>
            <person name="Goeker M."/>
        </authorList>
    </citation>
    <scope>NUCLEOTIDE SEQUENCE [LARGE SCALE GENOMIC DNA]</scope>
    <source>
        <strain evidence="2 3">DSM 12252</strain>
    </source>
</reference>
<dbReference type="EMBL" id="JACHIG010000011">
    <property type="protein sequence ID" value="MBB5034731.1"/>
    <property type="molecule type" value="Genomic_DNA"/>
</dbReference>
<keyword evidence="1" id="KW-0732">Signal</keyword>
<evidence type="ECO:0008006" key="4">
    <source>
        <dbReference type="Google" id="ProtNLM"/>
    </source>
</evidence>
<organism evidence="2 3">
    <name type="scientific">Prosthecobacter vanneervenii</name>
    <dbReference type="NCBI Taxonomy" id="48466"/>
    <lineage>
        <taxon>Bacteria</taxon>
        <taxon>Pseudomonadati</taxon>
        <taxon>Verrucomicrobiota</taxon>
        <taxon>Verrucomicrobiia</taxon>
        <taxon>Verrucomicrobiales</taxon>
        <taxon>Verrucomicrobiaceae</taxon>
        <taxon>Prosthecobacter</taxon>
    </lineage>
</organism>
<feature type="chain" id="PRO_5031484584" description="Low-complexity protein" evidence="1">
    <location>
        <begin position="22"/>
        <end position="86"/>
    </location>
</feature>
<feature type="signal peptide" evidence="1">
    <location>
        <begin position="1"/>
        <end position="21"/>
    </location>
</feature>
<accession>A0A7W8DMB2</accession>
<sequence length="86" mass="8675">MSTKHIIAAAAFTGLLSGAYAAQTTTTQKAASLGVSIEKMADKGQHTCKGHNDCKGQGGCKSGDNGCKGKNSCKGKGGCNTMPKKP</sequence>
<evidence type="ECO:0000313" key="3">
    <source>
        <dbReference type="Proteomes" id="UP000590740"/>
    </source>
</evidence>
<gene>
    <name evidence="2" type="ORF">HNQ65_004339</name>
</gene>
<keyword evidence="3" id="KW-1185">Reference proteome</keyword>
<comment type="caution">
    <text evidence="2">The sequence shown here is derived from an EMBL/GenBank/DDBJ whole genome shotgun (WGS) entry which is preliminary data.</text>
</comment>
<dbReference type="Proteomes" id="UP000590740">
    <property type="component" value="Unassembled WGS sequence"/>
</dbReference>
<protein>
    <recommendedName>
        <fullName evidence="4">Low-complexity protein</fullName>
    </recommendedName>
</protein>
<evidence type="ECO:0000256" key="1">
    <source>
        <dbReference type="SAM" id="SignalP"/>
    </source>
</evidence>
<proteinExistence type="predicted"/>
<dbReference type="RefSeq" id="WP_184342825.1">
    <property type="nucleotide sequence ID" value="NZ_JACHIG010000011.1"/>
</dbReference>